<evidence type="ECO:0000313" key="2">
    <source>
        <dbReference type="Proteomes" id="UP000735302"/>
    </source>
</evidence>
<dbReference type="EMBL" id="BLXT01003831">
    <property type="protein sequence ID" value="GFO07058.1"/>
    <property type="molecule type" value="Genomic_DNA"/>
</dbReference>
<dbReference type="Proteomes" id="UP000735302">
    <property type="component" value="Unassembled WGS sequence"/>
</dbReference>
<keyword evidence="2" id="KW-1185">Reference proteome</keyword>
<gene>
    <name evidence="1" type="ORF">PoB_003356300</name>
</gene>
<dbReference type="AlphaFoldDB" id="A0AAV4AII8"/>
<organism evidence="1 2">
    <name type="scientific">Plakobranchus ocellatus</name>
    <dbReference type="NCBI Taxonomy" id="259542"/>
    <lineage>
        <taxon>Eukaryota</taxon>
        <taxon>Metazoa</taxon>
        <taxon>Spiralia</taxon>
        <taxon>Lophotrochozoa</taxon>
        <taxon>Mollusca</taxon>
        <taxon>Gastropoda</taxon>
        <taxon>Heterobranchia</taxon>
        <taxon>Euthyneura</taxon>
        <taxon>Panpulmonata</taxon>
        <taxon>Sacoglossa</taxon>
        <taxon>Placobranchoidea</taxon>
        <taxon>Plakobranchidae</taxon>
        <taxon>Plakobranchus</taxon>
    </lineage>
</organism>
<comment type="caution">
    <text evidence="1">The sequence shown here is derived from an EMBL/GenBank/DDBJ whole genome shotgun (WGS) entry which is preliminary data.</text>
</comment>
<name>A0AAV4AII8_9GAST</name>
<proteinExistence type="predicted"/>
<sequence length="70" mass="8052">MLDVILITVAVGPWWEQICAVKAGQFNRDLTLLLQEFLGIKRRHSKTMRPSLRRLQGAYDALTKRQTALN</sequence>
<accession>A0AAV4AII8</accession>
<protein>
    <submittedName>
        <fullName evidence="1">Rab5 interacting protein</fullName>
    </submittedName>
</protein>
<reference evidence="1 2" key="1">
    <citation type="journal article" date="2021" name="Elife">
        <title>Chloroplast acquisition without the gene transfer in kleptoplastic sea slugs, Plakobranchus ocellatus.</title>
        <authorList>
            <person name="Maeda T."/>
            <person name="Takahashi S."/>
            <person name="Yoshida T."/>
            <person name="Shimamura S."/>
            <person name="Takaki Y."/>
            <person name="Nagai Y."/>
            <person name="Toyoda A."/>
            <person name="Suzuki Y."/>
            <person name="Arimoto A."/>
            <person name="Ishii H."/>
            <person name="Satoh N."/>
            <person name="Nishiyama T."/>
            <person name="Hasebe M."/>
            <person name="Maruyama T."/>
            <person name="Minagawa J."/>
            <person name="Obokata J."/>
            <person name="Shigenobu S."/>
        </authorList>
    </citation>
    <scope>NUCLEOTIDE SEQUENCE [LARGE SCALE GENOMIC DNA]</scope>
</reference>
<evidence type="ECO:0000313" key="1">
    <source>
        <dbReference type="EMBL" id="GFO07058.1"/>
    </source>
</evidence>